<feature type="transmembrane region" description="Helical" evidence="1">
    <location>
        <begin position="167"/>
        <end position="188"/>
    </location>
</feature>
<dbReference type="Pfam" id="PF06772">
    <property type="entry name" value="LtrA"/>
    <property type="match status" value="1"/>
</dbReference>
<feature type="transmembrane region" description="Helical" evidence="1">
    <location>
        <begin position="225"/>
        <end position="245"/>
    </location>
</feature>
<feature type="transmembrane region" description="Helical" evidence="1">
    <location>
        <begin position="53"/>
        <end position="74"/>
    </location>
</feature>
<protein>
    <submittedName>
        <fullName evidence="2">Low temperature requirement A</fullName>
    </submittedName>
</protein>
<reference evidence="3" key="1">
    <citation type="submission" date="2011-04" db="EMBL/GenBank/DDBJ databases">
        <title>Complete sequence of Cellvibrio gilvus ATCC 13127.</title>
        <authorList>
            <person name="Lucas S."/>
            <person name="Han J."/>
            <person name="Lapidus A."/>
            <person name="Cheng J.-F."/>
            <person name="Goodwin L."/>
            <person name="Pitluck S."/>
            <person name="Peters L."/>
            <person name="Munk A."/>
            <person name="Detter J.C."/>
            <person name="Han C."/>
            <person name="Tapia R."/>
            <person name="Land M."/>
            <person name="Hauser L."/>
            <person name="Kyrpides N."/>
            <person name="Ivanova N."/>
            <person name="Ovchinnikova G."/>
            <person name="Pagani I."/>
            <person name="Mead D."/>
            <person name="Brumm P."/>
            <person name="Woyke T."/>
        </authorList>
    </citation>
    <scope>NUCLEOTIDE SEQUENCE [LARGE SCALE GENOMIC DNA]</scope>
    <source>
        <strain evidence="3">ATCC 13127 / NRRL B-14078</strain>
    </source>
</reference>
<dbReference type="KEGG" id="cga:Celgi_2982"/>
<feature type="transmembrane region" description="Helical" evidence="1">
    <location>
        <begin position="273"/>
        <end position="292"/>
    </location>
</feature>
<evidence type="ECO:0000313" key="2">
    <source>
        <dbReference type="EMBL" id="AEI13474.1"/>
    </source>
</evidence>
<dbReference type="STRING" id="593907.Celgi_2982"/>
<feature type="transmembrane region" description="Helical" evidence="1">
    <location>
        <begin position="144"/>
        <end position="161"/>
    </location>
</feature>
<dbReference type="AlphaFoldDB" id="F8A6I6"/>
<gene>
    <name evidence="2" type="ordered locus">Celgi_2982</name>
</gene>
<accession>F8A6I6</accession>
<keyword evidence="3" id="KW-1185">Reference proteome</keyword>
<feature type="transmembrane region" description="Helical" evidence="1">
    <location>
        <begin position="353"/>
        <end position="372"/>
    </location>
</feature>
<dbReference type="eggNOG" id="COG4292">
    <property type="taxonomic scope" value="Bacteria"/>
</dbReference>
<feature type="transmembrane region" description="Helical" evidence="1">
    <location>
        <begin position="113"/>
        <end position="132"/>
    </location>
</feature>
<dbReference type="PANTHER" id="PTHR36840">
    <property type="entry name" value="BLL5714 PROTEIN"/>
    <property type="match status" value="1"/>
</dbReference>
<feature type="transmembrane region" description="Helical" evidence="1">
    <location>
        <begin position="86"/>
        <end position="107"/>
    </location>
</feature>
<feature type="transmembrane region" description="Helical" evidence="1">
    <location>
        <begin position="28"/>
        <end position="47"/>
    </location>
</feature>
<dbReference type="PANTHER" id="PTHR36840:SF1">
    <property type="entry name" value="BLL5714 PROTEIN"/>
    <property type="match status" value="1"/>
</dbReference>
<dbReference type="HOGENOM" id="CLU_045667_2_1_11"/>
<name>F8A6I6_CELGA</name>
<feature type="transmembrane region" description="Helical" evidence="1">
    <location>
        <begin position="200"/>
        <end position="219"/>
    </location>
</feature>
<keyword evidence="1" id="KW-1133">Transmembrane helix</keyword>
<proteinExistence type="predicted"/>
<evidence type="ECO:0000313" key="3">
    <source>
        <dbReference type="Proteomes" id="UP000000485"/>
    </source>
</evidence>
<dbReference type="RefSeq" id="WP_013884991.1">
    <property type="nucleotide sequence ID" value="NC_015671.1"/>
</dbReference>
<feature type="transmembrane region" description="Helical" evidence="1">
    <location>
        <begin position="327"/>
        <end position="347"/>
    </location>
</feature>
<dbReference type="Proteomes" id="UP000000485">
    <property type="component" value="Chromosome"/>
</dbReference>
<dbReference type="EMBL" id="CP002665">
    <property type="protein sequence ID" value="AEI13474.1"/>
    <property type="molecule type" value="Genomic_DNA"/>
</dbReference>
<evidence type="ECO:0000256" key="1">
    <source>
        <dbReference type="SAM" id="Phobius"/>
    </source>
</evidence>
<dbReference type="InterPro" id="IPR010640">
    <property type="entry name" value="Low_temperature_requirement_A"/>
</dbReference>
<feature type="transmembrane region" description="Helical" evidence="1">
    <location>
        <begin position="304"/>
        <end position="320"/>
    </location>
</feature>
<keyword evidence="1" id="KW-0812">Transmembrane</keyword>
<keyword evidence="1" id="KW-0472">Membrane</keyword>
<organism evidence="2 3">
    <name type="scientific">Cellulomonas gilvus (strain ATCC 13127 / NRRL B-14078)</name>
    <name type="common">Cellvibrio gilvus</name>
    <dbReference type="NCBI Taxonomy" id="593907"/>
    <lineage>
        <taxon>Bacteria</taxon>
        <taxon>Bacillati</taxon>
        <taxon>Actinomycetota</taxon>
        <taxon>Actinomycetes</taxon>
        <taxon>Micrococcales</taxon>
        <taxon>Cellulomonadaceae</taxon>
        <taxon>Cellulomonas</taxon>
    </lineage>
</organism>
<sequence length="379" mass="38940">MTVPPGAADGHPAHRVRRTAARASSLELLLDLVFVLTVSQVARAVAVDPGAVTVGRAVLVMAAVWWMYDAYVWLTNQAVPDTTPVRVLLVAAMAAFLVVALAIPDLVHGGSTVLGWAYVAAALIHGGLFIALGGPTSARVMTRVMPLNVAIGLALVLAGRLHEPAPALLAAPLVLCVVAAAIAVRSPFDLAGEHFVERHGLLMIIALGESVVSLGAAVGGHGLEAATVGAAVLVVGVVAALWWCYFSGDDARAAHALEAVEPRRRTAVALRGFYLDHLVMLVGLTLLGSGLHHALEEPLHRPEPAVAWLVGGGVALFLIGEADYRRALHLGPALGRGLAAAGCLALAAARPHVLVLLGAVVVVVVITTSTDARAGARAA</sequence>